<gene>
    <name evidence="1" type="ORF">GUITHDRAFT_140159</name>
</gene>
<dbReference type="HOGENOM" id="CLU_1780986_0_0_1"/>
<dbReference type="Proteomes" id="UP000011087">
    <property type="component" value="Unassembled WGS sequence"/>
</dbReference>
<dbReference type="RefSeq" id="XP_005831025.1">
    <property type="nucleotide sequence ID" value="XM_005830968.1"/>
</dbReference>
<dbReference type="GeneID" id="17300697"/>
<keyword evidence="3" id="KW-1185">Reference proteome</keyword>
<name>L1J7I4_GUITC</name>
<evidence type="ECO:0000313" key="2">
    <source>
        <dbReference type="EnsemblProtists" id="EKX44045"/>
    </source>
</evidence>
<reference evidence="1 3" key="1">
    <citation type="journal article" date="2012" name="Nature">
        <title>Algal genomes reveal evolutionary mosaicism and the fate of nucleomorphs.</title>
        <authorList>
            <consortium name="DOE Joint Genome Institute"/>
            <person name="Curtis B.A."/>
            <person name="Tanifuji G."/>
            <person name="Burki F."/>
            <person name="Gruber A."/>
            <person name="Irimia M."/>
            <person name="Maruyama S."/>
            <person name="Arias M.C."/>
            <person name="Ball S.G."/>
            <person name="Gile G.H."/>
            <person name="Hirakawa Y."/>
            <person name="Hopkins J.F."/>
            <person name="Kuo A."/>
            <person name="Rensing S.A."/>
            <person name="Schmutz J."/>
            <person name="Symeonidi A."/>
            <person name="Elias M."/>
            <person name="Eveleigh R.J."/>
            <person name="Herman E.K."/>
            <person name="Klute M.J."/>
            <person name="Nakayama T."/>
            <person name="Obornik M."/>
            <person name="Reyes-Prieto A."/>
            <person name="Armbrust E.V."/>
            <person name="Aves S.J."/>
            <person name="Beiko R.G."/>
            <person name="Coutinho P."/>
            <person name="Dacks J.B."/>
            <person name="Durnford D.G."/>
            <person name="Fast N.M."/>
            <person name="Green B.R."/>
            <person name="Grisdale C.J."/>
            <person name="Hempel F."/>
            <person name="Henrissat B."/>
            <person name="Hoppner M.P."/>
            <person name="Ishida K."/>
            <person name="Kim E."/>
            <person name="Koreny L."/>
            <person name="Kroth P.G."/>
            <person name="Liu Y."/>
            <person name="Malik S.B."/>
            <person name="Maier U.G."/>
            <person name="McRose D."/>
            <person name="Mock T."/>
            <person name="Neilson J.A."/>
            <person name="Onodera N.T."/>
            <person name="Poole A.M."/>
            <person name="Pritham E.J."/>
            <person name="Richards T.A."/>
            <person name="Rocap G."/>
            <person name="Roy S.W."/>
            <person name="Sarai C."/>
            <person name="Schaack S."/>
            <person name="Shirato S."/>
            <person name="Slamovits C.H."/>
            <person name="Spencer D.F."/>
            <person name="Suzuki S."/>
            <person name="Worden A.Z."/>
            <person name="Zauner S."/>
            <person name="Barry K."/>
            <person name="Bell C."/>
            <person name="Bharti A.K."/>
            <person name="Crow J.A."/>
            <person name="Grimwood J."/>
            <person name="Kramer R."/>
            <person name="Lindquist E."/>
            <person name="Lucas S."/>
            <person name="Salamov A."/>
            <person name="McFadden G.I."/>
            <person name="Lane C.E."/>
            <person name="Keeling P.J."/>
            <person name="Gray M.W."/>
            <person name="Grigoriev I.V."/>
            <person name="Archibald J.M."/>
        </authorList>
    </citation>
    <scope>NUCLEOTIDE SEQUENCE</scope>
    <source>
        <strain evidence="1 3">CCMP2712</strain>
    </source>
</reference>
<dbReference type="KEGG" id="gtt:GUITHDRAFT_140159"/>
<dbReference type="EnsemblProtists" id="EKX44045">
    <property type="protein sequence ID" value="EKX44045"/>
    <property type="gene ID" value="GUITHDRAFT_140159"/>
</dbReference>
<proteinExistence type="predicted"/>
<reference evidence="3" key="2">
    <citation type="submission" date="2012-11" db="EMBL/GenBank/DDBJ databases">
        <authorList>
            <person name="Kuo A."/>
            <person name="Curtis B.A."/>
            <person name="Tanifuji G."/>
            <person name="Burki F."/>
            <person name="Gruber A."/>
            <person name="Irimia M."/>
            <person name="Maruyama S."/>
            <person name="Arias M.C."/>
            <person name="Ball S.G."/>
            <person name="Gile G.H."/>
            <person name="Hirakawa Y."/>
            <person name="Hopkins J.F."/>
            <person name="Rensing S.A."/>
            <person name="Schmutz J."/>
            <person name="Symeonidi A."/>
            <person name="Elias M."/>
            <person name="Eveleigh R.J."/>
            <person name="Herman E.K."/>
            <person name="Klute M.J."/>
            <person name="Nakayama T."/>
            <person name="Obornik M."/>
            <person name="Reyes-Prieto A."/>
            <person name="Armbrust E.V."/>
            <person name="Aves S.J."/>
            <person name="Beiko R.G."/>
            <person name="Coutinho P."/>
            <person name="Dacks J.B."/>
            <person name="Durnford D.G."/>
            <person name="Fast N.M."/>
            <person name="Green B.R."/>
            <person name="Grisdale C."/>
            <person name="Hempe F."/>
            <person name="Henrissat B."/>
            <person name="Hoppner M.P."/>
            <person name="Ishida K.-I."/>
            <person name="Kim E."/>
            <person name="Koreny L."/>
            <person name="Kroth P.G."/>
            <person name="Liu Y."/>
            <person name="Malik S.-B."/>
            <person name="Maier U.G."/>
            <person name="McRose D."/>
            <person name="Mock T."/>
            <person name="Neilson J.A."/>
            <person name="Onodera N.T."/>
            <person name="Poole A.M."/>
            <person name="Pritham E.J."/>
            <person name="Richards T.A."/>
            <person name="Rocap G."/>
            <person name="Roy S.W."/>
            <person name="Sarai C."/>
            <person name="Schaack S."/>
            <person name="Shirato S."/>
            <person name="Slamovits C.H."/>
            <person name="Spencer D.F."/>
            <person name="Suzuki S."/>
            <person name="Worden A.Z."/>
            <person name="Zauner S."/>
            <person name="Barry K."/>
            <person name="Bell C."/>
            <person name="Bharti A.K."/>
            <person name="Crow J.A."/>
            <person name="Grimwood J."/>
            <person name="Kramer R."/>
            <person name="Lindquist E."/>
            <person name="Lucas S."/>
            <person name="Salamov A."/>
            <person name="McFadden G.I."/>
            <person name="Lane C.E."/>
            <person name="Keeling P.J."/>
            <person name="Gray M.W."/>
            <person name="Grigoriev I.V."/>
            <person name="Archibald J.M."/>
        </authorList>
    </citation>
    <scope>NUCLEOTIDE SEQUENCE</scope>
    <source>
        <strain evidence="3">CCMP2712</strain>
    </source>
</reference>
<dbReference type="AlphaFoldDB" id="L1J7I4"/>
<accession>L1J7I4</accession>
<evidence type="ECO:0000313" key="1">
    <source>
        <dbReference type="EMBL" id="EKX44045.1"/>
    </source>
</evidence>
<dbReference type="PaxDb" id="55529-EKX44045"/>
<protein>
    <submittedName>
        <fullName evidence="1 2">Uncharacterized protein</fullName>
    </submittedName>
</protein>
<organism evidence="1">
    <name type="scientific">Guillardia theta (strain CCMP2712)</name>
    <name type="common">Cryptophyte</name>
    <dbReference type="NCBI Taxonomy" id="905079"/>
    <lineage>
        <taxon>Eukaryota</taxon>
        <taxon>Cryptophyceae</taxon>
        <taxon>Pyrenomonadales</taxon>
        <taxon>Geminigeraceae</taxon>
        <taxon>Guillardia</taxon>
    </lineage>
</organism>
<evidence type="ECO:0000313" key="3">
    <source>
        <dbReference type="Proteomes" id="UP000011087"/>
    </source>
</evidence>
<dbReference type="EMBL" id="JH993007">
    <property type="protein sequence ID" value="EKX44045.1"/>
    <property type="molecule type" value="Genomic_DNA"/>
</dbReference>
<reference evidence="2" key="3">
    <citation type="submission" date="2015-06" db="UniProtKB">
        <authorList>
            <consortium name="EnsemblProtists"/>
        </authorList>
    </citation>
    <scope>IDENTIFICATION</scope>
</reference>
<sequence length="146" mass="16320">MEDAASSKNPLNQMRNWEAVIMKENAVMREWEGSWGFMRSAPQKERLFEVGTCKYYSKGLDGTCQATLRHKRIPILARASSELEDKEKALLETKICKQREGPEMTSSQAYGARKNIELFGISDFGRGKLSLLVGGKSTGADLTVRA</sequence>